<keyword evidence="4" id="KW-1185">Reference proteome</keyword>
<feature type="coiled-coil region" evidence="1">
    <location>
        <begin position="300"/>
        <end position="341"/>
    </location>
</feature>
<dbReference type="Pfam" id="PF06637">
    <property type="entry name" value="PV-1"/>
    <property type="match status" value="1"/>
</dbReference>
<name>A0AAV7DE53_ENGPU</name>
<reference evidence="3" key="1">
    <citation type="thesis" date="2020" institute="ProQuest LLC" country="789 East Eisenhower Parkway, Ann Arbor, MI, USA">
        <title>Comparative Genomics and Chromosome Evolution.</title>
        <authorList>
            <person name="Mudd A.B."/>
        </authorList>
    </citation>
    <scope>NUCLEOTIDE SEQUENCE</scope>
    <source>
        <strain evidence="3">237g6f4</strain>
        <tissue evidence="3">Blood</tissue>
    </source>
</reference>
<protein>
    <submittedName>
        <fullName evidence="3">Uncharacterized protein</fullName>
    </submittedName>
</protein>
<accession>A0AAV7DE53</accession>
<evidence type="ECO:0000313" key="3">
    <source>
        <dbReference type="EMBL" id="KAG8594931.1"/>
    </source>
</evidence>
<organism evidence="3 4">
    <name type="scientific">Engystomops pustulosus</name>
    <name type="common">Tungara frog</name>
    <name type="synonym">Physalaemus pustulosus</name>
    <dbReference type="NCBI Taxonomy" id="76066"/>
    <lineage>
        <taxon>Eukaryota</taxon>
        <taxon>Metazoa</taxon>
        <taxon>Chordata</taxon>
        <taxon>Craniata</taxon>
        <taxon>Vertebrata</taxon>
        <taxon>Euteleostomi</taxon>
        <taxon>Amphibia</taxon>
        <taxon>Batrachia</taxon>
        <taxon>Anura</taxon>
        <taxon>Neobatrachia</taxon>
        <taxon>Hyloidea</taxon>
        <taxon>Leptodactylidae</taxon>
        <taxon>Leiuperinae</taxon>
        <taxon>Engystomops</taxon>
    </lineage>
</organism>
<keyword evidence="2" id="KW-1133">Transmembrane helix</keyword>
<comment type="caution">
    <text evidence="3">The sequence shown here is derived from an EMBL/GenBank/DDBJ whole genome shotgun (WGS) entry which is preliminary data.</text>
</comment>
<dbReference type="AlphaFoldDB" id="A0AAV7DE53"/>
<keyword evidence="2" id="KW-0472">Membrane</keyword>
<evidence type="ECO:0000256" key="2">
    <source>
        <dbReference type="SAM" id="Phobius"/>
    </source>
</evidence>
<evidence type="ECO:0000313" key="4">
    <source>
        <dbReference type="Proteomes" id="UP000824782"/>
    </source>
</evidence>
<feature type="coiled-coil region" evidence="1">
    <location>
        <begin position="175"/>
        <end position="202"/>
    </location>
</feature>
<feature type="coiled-coil region" evidence="1">
    <location>
        <begin position="57"/>
        <end position="84"/>
    </location>
</feature>
<keyword evidence="1" id="KW-0175">Coiled coil</keyword>
<gene>
    <name evidence="3" type="ORF">GDO81_001370</name>
</gene>
<dbReference type="EMBL" id="WNYA01000001">
    <property type="protein sequence ID" value="KAG8594931.1"/>
    <property type="molecule type" value="Genomic_DNA"/>
</dbReference>
<feature type="transmembrane region" description="Helical" evidence="2">
    <location>
        <begin position="31"/>
        <end position="53"/>
    </location>
</feature>
<dbReference type="GO" id="GO:0002693">
    <property type="term" value="P:positive regulation of cellular extravasation"/>
    <property type="evidence" value="ECO:0007669"/>
    <property type="project" value="TreeGrafter"/>
</dbReference>
<proteinExistence type="predicted"/>
<evidence type="ECO:0000256" key="1">
    <source>
        <dbReference type="SAM" id="Coils"/>
    </source>
</evidence>
<dbReference type="PANTHER" id="PTHR21687">
    <property type="entry name" value="PLASMALEMMA VESICLE-ASSOCIATED PROTEIN"/>
    <property type="match status" value="1"/>
</dbReference>
<dbReference type="InterPro" id="IPR009538">
    <property type="entry name" value="PV-1"/>
</dbReference>
<sequence>MDPNYAMAKFGIESKNMLKSKHRGCWYYTKYFFFFLSIIQFLIILGLVLFMLYGNAHVTTEERLKRLQDRFKNLTDDHNSLKDSFIQMKSKLTSVEKANLNCSVLLGTALRQLQNRTVPRVAIPLPPYNDVCRVYQGALEKINTTYIIETLQLKHKILTLQGEFNRITEKCYQTNATLNSKLIEITLEKEKLKNMKEDLETQAKISLSGCTSINQRFEMELERMRSRFENHFSGQDNLRYSNCWSISTETKNNIDQTIVRMKQDVNNVMFENSRLQTENARMTDNFQKCSQEKTNVIADKNNLSKEKGALEKQLSENKEELNKYATKYMKKEEELENCRKMQTMGRMSGGYFPRT</sequence>
<dbReference type="PANTHER" id="PTHR21687:SF5">
    <property type="entry name" value="PLASMALEMMA VESICLE-ASSOCIATED PROTEIN"/>
    <property type="match status" value="1"/>
</dbReference>
<dbReference type="GO" id="GO:0043114">
    <property type="term" value="P:regulation of vascular permeability"/>
    <property type="evidence" value="ECO:0007669"/>
    <property type="project" value="TreeGrafter"/>
</dbReference>
<keyword evidence="2" id="KW-0812">Transmembrane</keyword>
<dbReference type="Proteomes" id="UP000824782">
    <property type="component" value="Unassembled WGS sequence"/>
</dbReference>